<accession>A0A8D8AU57</accession>
<name>A0A8D8AU57_CULPI</name>
<protein>
    <submittedName>
        <fullName evidence="1">(northern house mosquito) hypothetical protein</fullName>
    </submittedName>
</protein>
<dbReference type="EMBL" id="HBUE01271084">
    <property type="protein sequence ID" value="CAG6563980.1"/>
    <property type="molecule type" value="Transcribed_RNA"/>
</dbReference>
<proteinExistence type="predicted"/>
<sequence length="122" mass="14427">MFEKFVLALHNYFCYILKTFVNKKKYLFCMFYNKKILFCYIICLNHLINHHKQSPVTVQNQKSLFNFNVKKSKLKTLHETNQHKTHTLTDLKGDRMPKYSSHSSPFGNCVCDDERSLCPASI</sequence>
<dbReference type="EMBL" id="HBUE01271086">
    <property type="protein sequence ID" value="CAG6563981.1"/>
    <property type="molecule type" value="Transcribed_RNA"/>
</dbReference>
<dbReference type="EMBL" id="HBUE01165781">
    <property type="protein sequence ID" value="CAG6512519.1"/>
    <property type="molecule type" value="Transcribed_RNA"/>
</dbReference>
<dbReference type="EMBL" id="HBUE01047639">
    <property type="protein sequence ID" value="CAG6463263.1"/>
    <property type="molecule type" value="Transcribed_RNA"/>
</dbReference>
<dbReference type="EMBL" id="HBUE01047636">
    <property type="protein sequence ID" value="CAG6463262.1"/>
    <property type="molecule type" value="Transcribed_RNA"/>
</dbReference>
<organism evidence="1">
    <name type="scientific">Culex pipiens</name>
    <name type="common">House mosquito</name>
    <dbReference type="NCBI Taxonomy" id="7175"/>
    <lineage>
        <taxon>Eukaryota</taxon>
        <taxon>Metazoa</taxon>
        <taxon>Ecdysozoa</taxon>
        <taxon>Arthropoda</taxon>
        <taxon>Hexapoda</taxon>
        <taxon>Insecta</taxon>
        <taxon>Pterygota</taxon>
        <taxon>Neoptera</taxon>
        <taxon>Endopterygota</taxon>
        <taxon>Diptera</taxon>
        <taxon>Nematocera</taxon>
        <taxon>Culicoidea</taxon>
        <taxon>Culicidae</taxon>
        <taxon>Culicinae</taxon>
        <taxon>Culicini</taxon>
        <taxon>Culex</taxon>
        <taxon>Culex</taxon>
    </lineage>
</organism>
<evidence type="ECO:0000313" key="1">
    <source>
        <dbReference type="EMBL" id="CAG6463262.1"/>
    </source>
</evidence>
<dbReference type="EMBL" id="HBUE01165783">
    <property type="protein sequence ID" value="CAG6512520.1"/>
    <property type="molecule type" value="Transcribed_RNA"/>
</dbReference>
<dbReference type="AlphaFoldDB" id="A0A8D8AU57"/>
<reference evidence="1" key="1">
    <citation type="submission" date="2021-05" db="EMBL/GenBank/DDBJ databases">
        <authorList>
            <person name="Alioto T."/>
            <person name="Alioto T."/>
            <person name="Gomez Garrido J."/>
        </authorList>
    </citation>
    <scope>NUCLEOTIDE SEQUENCE</scope>
</reference>